<keyword evidence="3" id="KW-1185">Reference proteome</keyword>
<proteinExistence type="predicted"/>
<dbReference type="OrthoDB" id="3679522at2759"/>
<dbReference type="EMBL" id="JAPEVA010000061">
    <property type="protein sequence ID" value="KAJ4402489.1"/>
    <property type="molecule type" value="Genomic_DNA"/>
</dbReference>
<dbReference type="Proteomes" id="UP001140510">
    <property type="component" value="Unassembled WGS sequence"/>
</dbReference>
<gene>
    <name evidence="2" type="ORF">N0V91_007203</name>
</gene>
<reference evidence="2" key="1">
    <citation type="submission" date="2022-10" db="EMBL/GenBank/DDBJ databases">
        <title>Tapping the CABI collections for fungal endophytes: first genome assemblies for Collariella, Neodidymelliopsis, Ascochyta clinopodiicola, Didymella pomorum, Didymosphaeria variabile, Neocosmospora piperis and Neocucurbitaria cava.</title>
        <authorList>
            <person name="Hill R."/>
        </authorList>
    </citation>
    <scope>NUCLEOTIDE SEQUENCE</scope>
    <source>
        <strain evidence="2">IMI 355091</strain>
    </source>
</reference>
<protein>
    <submittedName>
        <fullName evidence="2">Uncharacterized protein</fullName>
    </submittedName>
</protein>
<feature type="chain" id="PRO_5040791515" evidence="1">
    <location>
        <begin position="22"/>
        <end position="155"/>
    </location>
</feature>
<evidence type="ECO:0000313" key="3">
    <source>
        <dbReference type="Proteomes" id="UP001140510"/>
    </source>
</evidence>
<dbReference type="AlphaFoldDB" id="A0A9W8Z9L1"/>
<comment type="caution">
    <text evidence="2">The sequence shown here is derived from an EMBL/GenBank/DDBJ whole genome shotgun (WGS) entry which is preliminary data.</text>
</comment>
<keyword evidence="1" id="KW-0732">Signal</keyword>
<feature type="signal peptide" evidence="1">
    <location>
        <begin position="1"/>
        <end position="21"/>
    </location>
</feature>
<sequence length="155" mass="16528">MYYTIPVLAAVGGLLAPLVNAAPHDLMVDNEFVRDVGVVYPNNSFTGNPLYLVTHKKAPKCETGISTVSIASAQICVPSTCVFYKNKDCTLSEVGNDYFLRGPVNIDNFQAVTNKTCGSYMCGPVEDMAQIIGDTDSASASTNSEGGYWGVVGRD</sequence>
<organism evidence="2 3">
    <name type="scientific">Didymella pomorum</name>
    <dbReference type="NCBI Taxonomy" id="749634"/>
    <lineage>
        <taxon>Eukaryota</taxon>
        <taxon>Fungi</taxon>
        <taxon>Dikarya</taxon>
        <taxon>Ascomycota</taxon>
        <taxon>Pezizomycotina</taxon>
        <taxon>Dothideomycetes</taxon>
        <taxon>Pleosporomycetidae</taxon>
        <taxon>Pleosporales</taxon>
        <taxon>Pleosporineae</taxon>
        <taxon>Didymellaceae</taxon>
        <taxon>Didymella</taxon>
    </lineage>
</organism>
<evidence type="ECO:0000256" key="1">
    <source>
        <dbReference type="SAM" id="SignalP"/>
    </source>
</evidence>
<accession>A0A9W8Z9L1</accession>
<evidence type="ECO:0000313" key="2">
    <source>
        <dbReference type="EMBL" id="KAJ4402489.1"/>
    </source>
</evidence>
<name>A0A9W8Z9L1_9PLEO</name>